<dbReference type="GO" id="GO:0005829">
    <property type="term" value="C:cytosol"/>
    <property type="evidence" value="ECO:0007669"/>
    <property type="project" value="TreeGrafter"/>
</dbReference>
<evidence type="ECO:0000256" key="1">
    <source>
        <dbReference type="ARBA" id="ARBA00009776"/>
    </source>
</evidence>
<evidence type="ECO:0000259" key="8">
    <source>
        <dbReference type="Pfam" id="PF02223"/>
    </source>
</evidence>
<dbReference type="EMBL" id="PCXL01000008">
    <property type="protein sequence ID" value="PIR38784.1"/>
    <property type="molecule type" value="Genomic_DNA"/>
</dbReference>
<comment type="catalytic activity">
    <reaction evidence="7">
        <text>dTMP + ATP = dTDP + ADP</text>
        <dbReference type="Rhea" id="RHEA:13517"/>
        <dbReference type="ChEBI" id="CHEBI:30616"/>
        <dbReference type="ChEBI" id="CHEBI:58369"/>
        <dbReference type="ChEBI" id="CHEBI:63528"/>
        <dbReference type="ChEBI" id="CHEBI:456216"/>
        <dbReference type="EC" id="2.7.4.9"/>
    </reaction>
</comment>
<keyword evidence="5 7" id="KW-0418">Kinase</keyword>
<evidence type="ECO:0000256" key="4">
    <source>
        <dbReference type="ARBA" id="ARBA00022741"/>
    </source>
</evidence>
<dbReference type="SUPFAM" id="SSF52540">
    <property type="entry name" value="P-loop containing nucleoside triphosphate hydrolases"/>
    <property type="match status" value="1"/>
</dbReference>
<evidence type="ECO:0000256" key="7">
    <source>
        <dbReference type="HAMAP-Rule" id="MF_00165"/>
    </source>
</evidence>
<feature type="domain" description="Thymidylate kinase-like" evidence="8">
    <location>
        <begin position="9"/>
        <end position="205"/>
    </location>
</feature>
<keyword evidence="6 7" id="KW-0067">ATP-binding</keyword>
<comment type="function">
    <text evidence="7">Phosphorylation of dTMP to form dTDP in both de novo and salvage pathways of dTTP synthesis.</text>
</comment>
<dbReference type="CDD" id="cd01672">
    <property type="entry name" value="TMPK"/>
    <property type="match status" value="1"/>
</dbReference>
<accession>A0A2H0QY98</accession>
<dbReference type="GO" id="GO:0006233">
    <property type="term" value="P:dTDP biosynthetic process"/>
    <property type="evidence" value="ECO:0007669"/>
    <property type="project" value="InterPro"/>
</dbReference>
<dbReference type="GO" id="GO:0004798">
    <property type="term" value="F:dTMP kinase activity"/>
    <property type="evidence" value="ECO:0007669"/>
    <property type="project" value="UniProtKB-UniRule"/>
</dbReference>
<dbReference type="InterPro" id="IPR018094">
    <property type="entry name" value="Thymidylate_kinase"/>
</dbReference>
<dbReference type="GO" id="GO:0004550">
    <property type="term" value="F:nucleoside diphosphate kinase activity"/>
    <property type="evidence" value="ECO:0007669"/>
    <property type="project" value="TreeGrafter"/>
</dbReference>
<proteinExistence type="inferred from homology"/>
<organism evidence="9 10">
    <name type="scientific">Candidatus Zambryskibacteria bacterium CG10_big_fil_rev_8_21_14_0_10_42_12</name>
    <dbReference type="NCBI Taxonomy" id="1975115"/>
    <lineage>
        <taxon>Bacteria</taxon>
        <taxon>Candidatus Zambryskiibacteriota</taxon>
    </lineage>
</organism>
<dbReference type="InterPro" id="IPR039430">
    <property type="entry name" value="Thymidylate_kin-like_dom"/>
</dbReference>
<dbReference type="NCBIfam" id="TIGR00041">
    <property type="entry name" value="DTMP_kinase"/>
    <property type="match status" value="1"/>
</dbReference>
<keyword evidence="3 7" id="KW-0545">Nucleotide biosynthesis</keyword>
<dbReference type="GO" id="GO:0006227">
    <property type="term" value="P:dUDP biosynthetic process"/>
    <property type="evidence" value="ECO:0007669"/>
    <property type="project" value="TreeGrafter"/>
</dbReference>
<dbReference type="GO" id="GO:0005524">
    <property type="term" value="F:ATP binding"/>
    <property type="evidence" value="ECO:0007669"/>
    <property type="project" value="UniProtKB-UniRule"/>
</dbReference>
<dbReference type="EC" id="2.7.4.9" evidence="7"/>
<protein>
    <recommendedName>
        <fullName evidence="7">Thymidylate kinase</fullName>
        <ecNumber evidence="7">2.7.4.9</ecNumber>
    </recommendedName>
    <alternativeName>
        <fullName evidence="7">dTMP kinase</fullName>
    </alternativeName>
</protein>
<dbReference type="HAMAP" id="MF_00165">
    <property type="entry name" value="Thymidylate_kinase"/>
    <property type="match status" value="1"/>
</dbReference>
<comment type="similarity">
    <text evidence="1 7">Belongs to the thymidylate kinase family.</text>
</comment>
<evidence type="ECO:0000256" key="3">
    <source>
        <dbReference type="ARBA" id="ARBA00022727"/>
    </source>
</evidence>
<dbReference type="Proteomes" id="UP000231333">
    <property type="component" value="Unassembled WGS sequence"/>
</dbReference>
<comment type="caution">
    <text evidence="9">The sequence shown here is derived from an EMBL/GenBank/DDBJ whole genome shotgun (WGS) entry which is preliminary data.</text>
</comment>
<dbReference type="AlphaFoldDB" id="A0A2H0QY98"/>
<comment type="caution">
    <text evidence="7">Lacks conserved residue(s) required for the propagation of feature annotation.</text>
</comment>
<evidence type="ECO:0000256" key="5">
    <source>
        <dbReference type="ARBA" id="ARBA00022777"/>
    </source>
</evidence>
<sequence length="232" mass="26899">MKKGKLIVLDGTDGSGKATQVALLKKRLQKNGVKVKTIDFPQYKNNFFGKLIGECLAGKRGDFIKVDSRIASTLYAADRWETSRKIYSWLEQGYVVIADRYVSSNQIHQGGKIRNNKERREFLKWLDDLEFKVFKIPRPDLLLYLHLPVKLSFELLQKKSLTKKKHYLEGKKDLAESDVKHLEDSRKSALKLVKESNQWAQIECSEKGHILSREEINDRIFDVLHKKLGLKK</sequence>
<dbReference type="GO" id="GO:0006235">
    <property type="term" value="P:dTTP biosynthetic process"/>
    <property type="evidence" value="ECO:0007669"/>
    <property type="project" value="UniProtKB-UniRule"/>
</dbReference>
<name>A0A2H0QY98_9BACT</name>
<dbReference type="InterPro" id="IPR027417">
    <property type="entry name" value="P-loop_NTPase"/>
</dbReference>
<reference evidence="9 10" key="1">
    <citation type="submission" date="2017-09" db="EMBL/GenBank/DDBJ databases">
        <title>Depth-based differentiation of microbial function through sediment-hosted aquifers and enrichment of novel symbionts in the deep terrestrial subsurface.</title>
        <authorList>
            <person name="Probst A.J."/>
            <person name="Ladd B."/>
            <person name="Jarett J.K."/>
            <person name="Geller-Mcgrath D.E."/>
            <person name="Sieber C.M."/>
            <person name="Emerson J.B."/>
            <person name="Anantharaman K."/>
            <person name="Thomas B.C."/>
            <person name="Malmstrom R."/>
            <person name="Stieglmeier M."/>
            <person name="Klingl A."/>
            <person name="Woyke T."/>
            <person name="Ryan C.M."/>
            <person name="Banfield J.F."/>
        </authorList>
    </citation>
    <scope>NUCLEOTIDE SEQUENCE [LARGE SCALE GENOMIC DNA]</scope>
    <source>
        <strain evidence="9">CG10_big_fil_rev_8_21_14_0_10_42_12</strain>
    </source>
</reference>
<dbReference type="Pfam" id="PF02223">
    <property type="entry name" value="Thymidylate_kin"/>
    <property type="match status" value="1"/>
</dbReference>
<evidence type="ECO:0000256" key="2">
    <source>
        <dbReference type="ARBA" id="ARBA00022679"/>
    </source>
</evidence>
<gene>
    <name evidence="7 9" type="primary">tmk</name>
    <name evidence="9" type="ORF">COV34_00495</name>
</gene>
<evidence type="ECO:0000313" key="9">
    <source>
        <dbReference type="EMBL" id="PIR38784.1"/>
    </source>
</evidence>
<dbReference type="PANTHER" id="PTHR10344">
    <property type="entry name" value="THYMIDYLATE KINASE"/>
    <property type="match status" value="1"/>
</dbReference>
<dbReference type="PANTHER" id="PTHR10344:SF1">
    <property type="entry name" value="THYMIDYLATE KINASE"/>
    <property type="match status" value="1"/>
</dbReference>
<evidence type="ECO:0000313" key="10">
    <source>
        <dbReference type="Proteomes" id="UP000231333"/>
    </source>
</evidence>
<evidence type="ECO:0000256" key="6">
    <source>
        <dbReference type="ARBA" id="ARBA00022840"/>
    </source>
</evidence>
<dbReference type="Gene3D" id="3.40.50.300">
    <property type="entry name" value="P-loop containing nucleotide triphosphate hydrolases"/>
    <property type="match status" value="1"/>
</dbReference>
<keyword evidence="4 7" id="KW-0547">Nucleotide-binding</keyword>
<keyword evidence="2 7" id="KW-0808">Transferase</keyword>